<dbReference type="Pfam" id="PF15262">
    <property type="entry name" value="DUF4592"/>
    <property type="match status" value="1"/>
</dbReference>
<feature type="compositionally biased region" description="Polar residues" evidence="1">
    <location>
        <begin position="206"/>
        <end position="218"/>
    </location>
</feature>
<dbReference type="PANTHER" id="PTHR47743:SF2">
    <property type="entry name" value="ACROSOMAL PROTEIN KIAA1210"/>
    <property type="match status" value="1"/>
</dbReference>
<feature type="compositionally biased region" description="Basic and acidic residues" evidence="1">
    <location>
        <begin position="328"/>
        <end position="337"/>
    </location>
</feature>
<dbReference type="Ensembl" id="ENSXETT00000009427">
    <property type="protein sequence ID" value="ENSXETP00000009427"/>
    <property type="gene ID" value="ENSXETG00000004330"/>
</dbReference>
<evidence type="ECO:0000313" key="3">
    <source>
        <dbReference type="Ensembl" id="ENSXETP00000009427"/>
    </source>
</evidence>
<organism evidence="3">
    <name type="scientific">Xenopus tropicalis</name>
    <name type="common">Western clawed frog</name>
    <name type="synonym">Silurana tropicalis</name>
    <dbReference type="NCBI Taxonomy" id="8364"/>
    <lineage>
        <taxon>Eukaryota</taxon>
        <taxon>Metazoa</taxon>
        <taxon>Chordata</taxon>
        <taxon>Craniata</taxon>
        <taxon>Vertebrata</taxon>
        <taxon>Euteleostomi</taxon>
        <taxon>Amphibia</taxon>
        <taxon>Batrachia</taxon>
        <taxon>Anura</taxon>
        <taxon>Pipoidea</taxon>
        <taxon>Pipidae</taxon>
        <taxon>Xenopodinae</taxon>
        <taxon>Xenopus</taxon>
        <taxon>Silurana</taxon>
    </lineage>
</organism>
<feature type="compositionally biased region" description="Basic and acidic residues" evidence="1">
    <location>
        <begin position="284"/>
        <end position="293"/>
    </location>
</feature>
<feature type="compositionally biased region" description="Basic residues" evidence="1">
    <location>
        <begin position="267"/>
        <end position="277"/>
    </location>
</feature>
<protein>
    <submittedName>
        <fullName evidence="3">KIAA1210</fullName>
    </submittedName>
</protein>
<feature type="compositionally biased region" description="Basic and acidic residues" evidence="1">
    <location>
        <begin position="770"/>
        <end position="780"/>
    </location>
</feature>
<feature type="region of interest" description="Disordered" evidence="1">
    <location>
        <begin position="267"/>
        <end position="341"/>
    </location>
</feature>
<sequence length="896" mass="98319">MAVIPNQWLGGNMLLTNSLDVALSAPQTSDTIMAANTTEGIQNLETEEPYEECPGKKKSKFKAFKKFFVKKKDRRKEAPVSIGENILKPSQSSSDISITGASSIALHPAQDTGTKGNMGNKALSHDSVFIAEAENAPKDENPSGKVKALQLQLQQNIRMGSSPKIIARKKMEDSGALSEDDGLPRSPPEITTLHEILAHPSEKSSKPIQRRSSLSLGGTDSEDEQSLSPLRSSVVPGPSTPAGLLLPVDFSSPASPLACLDNSAAKHRIAVKPKKQRGPALKPKQSDEDKCKESQTSYSVKEQDKSEEVVQSLDELNVTPFQAESEMEETKVEHGEDSPPVVSVTLIPEDMQSLPQDELSYRETDVDIHSNLVPSEDQTDDHCEETDKQEQNSQDPDPEFIPPLSVQSIITTVSDDPNIDYLHTETLNDIVDNDVKCGLSESFIEKEEYTDVTSMAEKIGAEVKEREQGGSSELDIPLLETEDELQIIMGSTLIAEDLNSPAAALLPDTLATDACNSNKAAEAEDEVSLSITMRETLSTAKKNPETVTMLETEMSLAKEEDKLITIDGDMFNLNDQQTVLEAENLVHKILEDDTRINQDSSEIEEESLPLDCPEKESKPNAKHSESPQKTSTKPVLFTVAPAWQRSLSGVSTVKDSSFFRNVSAHSIKPELFVGSASVPESCNLEDSKKENLPMIKSSETESAVPFGVRLRRTISSLKYNEEEQVGESIKQSVCSSEPMSPVIQNIQSPTKRTETQSDIIKVSKPPQGYPEDRWQQKTKPENLSQRQNSEPAWISMAKQKQKGFQDHVLAREQSMGTEKTIELSATRNVTILQSPELKENNMEPASSEVAASTADVQLDLEKSTSATASQTSEEPPWLSLAKKKAKAWSEMPQIVQ</sequence>
<feature type="compositionally biased region" description="Basic and acidic residues" evidence="1">
    <location>
        <begin position="612"/>
        <end position="626"/>
    </location>
</feature>
<feature type="domain" description="DUF4592" evidence="2">
    <location>
        <begin position="155"/>
        <end position="278"/>
    </location>
</feature>
<dbReference type="eggNOG" id="ENOG502QXCA">
    <property type="taxonomic scope" value="Eukaryota"/>
</dbReference>
<dbReference type="Bgee" id="ENSXETG00000004330">
    <property type="expression patterns" value="Expressed in egg cell and 12 other cell types or tissues"/>
</dbReference>
<feature type="compositionally biased region" description="Low complexity" evidence="1">
    <location>
        <begin position="863"/>
        <end position="872"/>
    </location>
</feature>
<proteinExistence type="predicted"/>
<dbReference type="GeneTree" id="ENSGT00940000163031"/>
<accession>F6QHA1</accession>
<feature type="compositionally biased region" description="Basic and acidic residues" evidence="1">
    <location>
        <begin position="196"/>
        <end position="205"/>
    </location>
</feature>
<name>F6QHA1_XENTR</name>
<dbReference type="InterPro" id="IPR026713">
    <property type="entry name" value="CRACD-like"/>
</dbReference>
<evidence type="ECO:0000256" key="1">
    <source>
        <dbReference type="SAM" id="MobiDB-lite"/>
    </source>
</evidence>
<feature type="region of interest" description="Disordered" evidence="1">
    <location>
        <begin position="160"/>
        <end position="248"/>
    </location>
</feature>
<dbReference type="AlphaFoldDB" id="F6QHA1"/>
<dbReference type="HOGENOM" id="CLU_012228_0_0_1"/>
<feature type="region of interest" description="Disordered" evidence="1">
    <location>
        <begin position="597"/>
        <end position="633"/>
    </location>
</feature>
<dbReference type="InterPro" id="IPR028030">
    <property type="entry name" value="DUF4592"/>
</dbReference>
<reference evidence="3" key="2">
    <citation type="submission" date="2011-06" db="UniProtKB">
        <authorList>
            <consortium name="Ensembl"/>
        </authorList>
    </citation>
    <scope>IDENTIFICATION</scope>
</reference>
<feature type="region of interest" description="Disordered" evidence="1">
    <location>
        <begin position="371"/>
        <end position="400"/>
    </location>
</feature>
<evidence type="ECO:0000259" key="2">
    <source>
        <dbReference type="Pfam" id="PF15262"/>
    </source>
</evidence>
<reference evidence="3" key="1">
    <citation type="journal article" date="2010" name="Science">
        <title>The genome of the Western clawed frog Xenopus tropicalis.</title>
        <authorList>
            <person name="Hellsten U."/>
            <person name="Harland R.M."/>
            <person name="Gilchrist M.J."/>
            <person name="Hendrix D."/>
            <person name="Jurka J."/>
            <person name="Kapitonov V."/>
            <person name="Ovcharenko I."/>
            <person name="Putnam N.H."/>
            <person name="Shu S."/>
            <person name="Taher L."/>
            <person name="Blitz I.L."/>
            <person name="Blumberg B."/>
            <person name="Dichmann D.S."/>
            <person name="Dubchak I."/>
            <person name="Amaya E."/>
            <person name="Detter J.C."/>
            <person name="Fletcher R."/>
            <person name="Gerhard D.S."/>
            <person name="Goodstein D."/>
            <person name="Graves T."/>
            <person name="Grigoriev I.V."/>
            <person name="Grimwood J."/>
            <person name="Kawashima T."/>
            <person name="Lindquist E."/>
            <person name="Lucas S.M."/>
            <person name="Mead P.E."/>
            <person name="Mitros T."/>
            <person name="Ogino H."/>
            <person name="Ohta Y."/>
            <person name="Poliakov A.V."/>
            <person name="Pollet N."/>
            <person name="Robert J."/>
            <person name="Salamov A."/>
            <person name="Sater A.K."/>
            <person name="Schmutz J."/>
            <person name="Terry A."/>
            <person name="Vize P.D."/>
            <person name="Warren W.C."/>
            <person name="Wells D."/>
            <person name="Wills A."/>
            <person name="Wilson R.K."/>
            <person name="Zimmerman L.B."/>
            <person name="Zorn A.M."/>
            <person name="Grainger R."/>
            <person name="Grammer T."/>
            <person name="Khokha M.K."/>
            <person name="Richardson P.M."/>
            <person name="Rokhsar D.S."/>
        </authorList>
    </citation>
    <scope>NUCLEOTIDE SEQUENCE [LARGE SCALE GENOMIC DNA]</scope>
    <source>
        <strain evidence="3">Nigerian</strain>
    </source>
</reference>
<dbReference type="Xenbase" id="XB-GENE-5872817">
    <property type="gene designation" value="kiaa1210"/>
</dbReference>
<feature type="compositionally biased region" description="Polar residues" evidence="1">
    <location>
        <begin position="781"/>
        <end position="790"/>
    </location>
</feature>
<gene>
    <name evidence="3" type="primary">kiaa1210</name>
</gene>
<dbReference type="InParanoid" id="F6QHA1"/>
<feature type="region of interest" description="Disordered" evidence="1">
    <location>
        <begin position="762"/>
        <end position="790"/>
    </location>
</feature>
<feature type="region of interest" description="Disordered" evidence="1">
    <location>
        <begin position="835"/>
        <end position="880"/>
    </location>
</feature>
<dbReference type="PANTHER" id="PTHR47743">
    <property type="entry name" value="KIAA1210 / KIAA1211 FAMILY MEMBER"/>
    <property type="match status" value="1"/>
</dbReference>